<sequence>MGYWRTLAVVPDPNRVGKEGEDTLRRIANLKRPYQCAMEDNWEGVKEYFEENPEELLNQMTVGGDTAFHLAASLSSKSQGKRVLQVLINILRNSTRYAESSALRVPNNNGNNTLHEVSASGNVEAANYLVSNFNMPAPEEIIIITSALSTDKENDALPLLETRNHLGETPLFRAAALGHTDLVKFYAGKLLEDNRNNLWMHFHRNDKMSILHIAVIAQHFETALWLLECCPSLAHQTEDKGLTSLQLLAQMPSAFEPHYQRSKWKMLIYYCLPADGGDVVTPNQKDDVEINLVSNQPRRLSISRNKLSGFARVYSSVWDSLAKRTEGSQGGIIYKIWKDKKNKKSLEKIVPLLVNSDYSWLSSNKEADTKTISLGSVETLSKDGDDDGDEKGKAASKATKSEGYGDDGGKKGKAVAEATKLDKGVTTKVYDSTPLIIATVKGTVSIVKEILEQHPQAVEHIDKNERNILHVAIKHRQKAILKLIKSKPSVMSRLNERIDCDGNTVLHQAADRSYYSISLSQNLIGPAMQLQAELKWRLHVQVILPPHYGLHHNNKDQTAEELFYDEHNELLKSAQEWVKETAQSCSTVAVLVATVVFAAAYAIPGGNDQSGRPVFQDDPLFLLFTCMDVVAIACSLSSVAFFLSVLSSPLEYPLFITNIPRKIMIGFILLFLSMATTMLAFAATVLLLIRVEKKWTKSILYPIAFFPVPLFGLLQFPMYHSCKAMFQKIDAWVLNPFRRILGFSKRTSICGKSKAY</sequence>
<feature type="region of interest" description="Disordered" evidence="1">
    <location>
        <begin position="378"/>
        <end position="412"/>
    </location>
</feature>
<dbReference type="GO" id="GO:0016020">
    <property type="term" value="C:membrane"/>
    <property type="evidence" value="ECO:0007669"/>
    <property type="project" value="TreeGrafter"/>
</dbReference>
<evidence type="ECO:0000313" key="5">
    <source>
        <dbReference type="Proteomes" id="UP000315295"/>
    </source>
</evidence>
<protein>
    <recommendedName>
        <fullName evidence="3">PGG domain-containing protein</fullName>
    </recommendedName>
</protein>
<keyword evidence="2" id="KW-0812">Transmembrane</keyword>
<feature type="transmembrane region" description="Helical" evidence="2">
    <location>
        <begin position="663"/>
        <end position="687"/>
    </location>
</feature>
<evidence type="ECO:0000256" key="1">
    <source>
        <dbReference type="SAM" id="MobiDB-lite"/>
    </source>
</evidence>
<keyword evidence="2" id="KW-0472">Membrane</keyword>
<proteinExistence type="predicted"/>
<gene>
    <name evidence="4" type="ORF">C1H46_035850</name>
</gene>
<dbReference type="SMART" id="SM00248">
    <property type="entry name" value="ANK"/>
    <property type="match status" value="6"/>
</dbReference>
<dbReference type="Pfam" id="PF13962">
    <property type="entry name" value="PGG"/>
    <property type="match status" value="1"/>
</dbReference>
<feature type="transmembrane region" description="Helical" evidence="2">
    <location>
        <begin position="699"/>
        <end position="719"/>
    </location>
</feature>
<dbReference type="STRING" id="106549.A0A540KX66"/>
<dbReference type="Gene3D" id="1.25.40.20">
    <property type="entry name" value="Ankyrin repeat-containing domain"/>
    <property type="match status" value="2"/>
</dbReference>
<dbReference type="SUPFAM" id="SSF48403">
    <property type="entry name" value="Ankyrin repeat"/>
    <property type="match status" value="2"/>
</dbReference>
<feature type="domain" description="PGG" evidence="3">
    <location>
        <begin position="576"/>
        <end position="686"/>
    </location>
</feature>
<dbReference type="AlphaFoldDB" id="A0A540KX66"/>
<feature type="transmembrane region" description="Helical" evidence="2">
    <location>
        <begin position="619"/>
        <end position="643"/>
    </location>
</feature>
<dbReference type="InterPro" id="IPR036770">
    <property type="entry name" value="Ankyrin_rpt-contain_sf"/>
</dbReference>
<comment type="caution">
    <text evidence="4">The sequence shown here is derived from an EMBL/GenBank/DDBJ whole genome shotgun (WGS) entry which is preliminary data.</text>
</comment>
<accession>A0A540KX66</accession>
<dbReference type="PANTHER" id="PTHR24177:SF215">
    <property type="entry name" value="PGG DOMAIN-CONTAINING PROTEIN"/>
    <property type="match status" value="1"/>
</dbReference>
<organism evidence="4 5">
    <name type="scientific">Malus baccata</name>
    <name type="common">Siberian crab apple</name>
    <name type="synonym">Pyrus baccata</name>
    <dbReference type="NCBI Taxonomy" id="106549"/>
    <lineage>
        <taxon>Eukaryota</taxon>
        <taxon>Viridiplantae</taxon>
        <taxon>Streptophyta</taxon>
        <taxon>Embryophyta</taxon>
        <taxon>Tracheophyta</taxon>
        <taxon>Spermatophyta</taxon>
        <taxon>Magnoliopsida</taxon>
        <taxon>eudicotyledons</taxon>
        <taxon>Gunneridae</taxon>
        <taxon>Pentapetalae</taxon>
        <taxon>rosids</taxon>
        <taxon>fabids</taxon>
        <taxon>Rosales</taxon>
        <taxon>Rosaceae</taxon>
        <taxon>Amygdaloideae</taxon>
        <taxon>Maleae</taxon>
        <taxon>Malus</taxon>
    </lineage>
</organism>
<dbReference type="Proteomes" id="UP000315295">
    <property type="component" value="Unassembled WGS sequence"/>
</dbReference>
<keyword evidence="2" id="KW-1133">Transmembrane helix</keyword>
<evidence type="ECO:0000256" key="2">
    <source>
        <dbReference type="SAM" id="Phobius"/>
    </source>
</evidence>
<dbReference type="EMBL" id="VIEB01000899">
    <property type="protein sequence ID" value="TQD78612.1"/>
    <property type="molecule type" value="Genomic_DNA"/>
</dbReference>
<evidence type="ECO:0000313" key="4">
    <source>
        <dbReference type="EMBL" id="TQD78612.1"/>
    </source>
</evidence>
<dbReference type="PANTHER" id="PTHR24177">
    <property type="entry name" value="CASKIN"/>
    <property type="match status" value="1"/>
</dbReference>
<keyword evidence="5" id="KW-1185">Reference proteome</keyword>
<dbReference type="InterPro" id="IPR002110">
    <property type="entry name" value="Ankyrin_rpt"/>
</dbReference>
<dbReference type="InterPro" id="IPR026961">
    <property type="entry name" value="PGG_dom"/>
</dbReference>
<evidence type="ECO:0000259" key="3">
    <source>
        <dbReference type="Pfam" id="PF13962"/>
    </source>
</evidence>
<name>A0A540KX66_MALBA</name>
<dbReference type="Pfam" id="PF12796">
    <property type="entry name" value="Ank_2"/>
    <property type="match status" value="1"/>
</dbReference>
<reference evidence="4 5" key="1">
    <citation type="journal article" date="2019" name="G3 (Bethesda)">
        <title>Sequencing of a Wild Apple (Malus baccata) Genome Unravels the Differences Between Cultivated and Wild Apple Species Regarding Disease Resistance and Cold Tolerance.</title>
        <authorList>
            <person name="Chen X."/>
        </authorList>
    </citation>
    <scope>NUCLEOTIDE SEQUENCE [LARGE SCALE GENOMIC DNA]</scope>
    <source>
        <strain evidence="5">cv. Shandingzi</strain>
        <tissue evidence="4">Leaves</tissue>
    </source>
</reference>